<evidence type="ECO:0000256" key="4">
    <source>
        <dbReference type="SAM" id="SignalP"/>
    </source>
</evidence>
<gene>
    <name evidence="6" type="ORF">SAMN04244579_00475</name>
</gene>
<dbReference type="GO" id="GO:0030313">
    <property type="term" value="C:cell envelope"/>
    <property type="evidence" value="ECO:0007669"/>
    <property type="project" value="UniProtKB-SubCell"/>
</dbReference>
<dbReference type="RefSeq" id="WP_090896797.1">
    <property type="nucleotide sequence ID" value="NZ_FNYO01000004.1"/>
</dbReference>
<dbReference type="CDD" id="cd06301">
    <property type="entry name" value="PBP1_rhizopine_binding-like"/>
    <property type="match status" value="1"/>
</dbReference>
<dbReference type="PANTHER" id="PTHR46847:SF1">
    <property type="entry name" value="D-ALLOSE-BINDING PERIPLASMIC PROTEIN-RELATED"/>
    <property type="match status" value="1"/>
</dbReference>
<dbReference type="GO" id="GO:0055085">
    <property type="term" value="P:transmembrane transport"/>
    <property type="evidence" value="ECO:0007669"/>
    <property type="project" value="UniProtKB-ARBA"/>
</dbReference>
<dbReference type="InterPro" id="IPR028082">
    <property type="entry name" value="Peripla_BP_I"/>
</dbReference>
<reference evidence="6 7" key="1">
    <citation type="submission" date="2016-10" db="EMBL/GenBank/DDBJ databases">
        <authorList>
            <person name="de Groot N.N."/>
        </authorList>
    </citation>
    <scope>NUCLEOTIDE SEQUENCE [LARGE SCALE GENOMIC DNA]</scope>
    <source>
        <strain evidence="6 7">DSM 1041</strain>
    </source>
</reference>
<dbReference type="GO" id="GO:0030246">
    <property type="term" value="F:carbohydrate binding"/>
    <property type="evidence" value="ECO:0007669"/>
    <property type="project" value="UniProtKB-ARBA"/>
</dbReference>
<dbReference type="STRING" id="170623.SAMN04244579_00475"/>
<protein>
    <submittedName>
        <fullName evidence="6">Monosaccharide ABC transporter substrate-binding protein, CUT2 family (TC 3.A.1.2.-)</fullName>
    </submittedName>
</protein>
<feature type="signal peptide" evidence="4">
    <location>
        <begin position="1"/>
        <end position="22"/>
    </location>
</feature>
<dbReference type="Pfam" id="PF13407">
    <property type="entry name" value="Peripla_BP_4"/>
    <property type="match status" value="1"/>
</dbReference>
<dbReference type="Gene3D" id="3.40.50.2300">
    <property type="match status" value="2"/>
</dbReference>
<name>A0A1H6QKK4_9GAMM</name>
<feature type="domain" description="Periplasmic binding protein" evidence="5">
    <location>
        <begin position="26"/>
        <end position="280"/>
    </location>
</feature>
<feature type="chain" id="PRO_5011479748" evidence="4">
    <location>
        <begin position="23"/>
        <end position="308"/>
    </location>
</feature>
<proteinExistence type="inferred from homology"/>
<dbReference type="Proteomes" id="UP000199005">
    <property type="component" value="Unassembled WGS sequence"/>
</dbReference>
<organism evidence="6 7">
    <name type="scientific">Azotobacter beijerinckii</name>
    <dbReference type="NCBI Taxonomy" id="170623"/>
    <lineage>
        <taxon>Bacteria</taxon>
        <taxon>Pseudomonadati</taxon>
        <taxon>Pseudomonadota</taxon>
        <taxon>Gammaproteobacteria</taxon>
        <taxon>Pseudomonadales</taxon>
        <taxon>Pseudomonadaceae</taxon>
        <taxon>Azotobacter</taxon>
    </lineage>
</organism>
<comment type="similarity">
    <text evidence="2">Belongs to the bacterial solute-binding protein 2 family.</text>
</comment>
<dbReference type="InterPro" id="IPR025997">
    <property type="entry name" value="SBP_2_dom"/>
</dbReference>
<evidence type="ECO:0000313" key="7">
    <source>
        <dbReference type="Proteomes" id="UP000199005"/>
    </source>
</evidence>
<sequence length="308" mass="32945">MHIKKRLAAAALSLIASTSALAELKIGAVMASFDDNYLTYVREHMAAKAKADGVQLQFEDARNDVVKQLSQVESFISQKVDAIVVHPVDTAATRSITDAAVKAGIPLVYINRKPDDAKLPPGVVTVTSDDIEAGRLQMQFMADRMDGKGRIGILLGDLANNSTRGRTQGIKEVLAKYPGITVVEEQTGLWLRDKGMDLTSNWLLAGQQLNAILSNNDEMGIGAAMALRQAGRKDVLVGGSDGTPDGIAAVKRGLLAVSVFQDAKGQAEGSLDAALKMIAKQPVDQHVLIPYRLITADNVGEFQVATKR</sequence>
<dbReference type="EMBL" id="FNYO01000004">
    <property type="protein sequence ID" value="SEI44123.1"/>
    <property type="molecule type" value="Genomic_DNA"/>
</dbReference>
<dbReference type="PANTHER" id="PTHR46847">
    <property type="entry name" value="D-ALLOSE-BINDING PERIPLASMIC PROTEIN-RELATED"/>
    <property type="match status" value="1"/>
</dbReference>
<evidence type="ECO:0000256" key="1">
    <source>
        <dbReference type="ARBA" id="ARBA00004196"/>
    </source>
</evidence>
<evidence type="ECO:0000259" key="5">
    <source>
        <dbReference type="Pfam" id="PF13407"/>
    </source>
</evidence>
<accession>A0A1H6QKK4</accession>
<dbReference type="SUPFAM" id="SSF53822">
    <property type="entry name" value="Periplasmic binding protein-like I"/>
    <property type="match status" value="1"/>
</dbReference>
<evidence type="ECO:0000256" key="3">
    <source>
        <dbReference type="ARBA" id="ARBA00022729"/>
    </source>
</evidence>
<keyword evidence="3 4" id="KW-0732">Signal</keyword>
<evidence type="ECO:0000256" key="2">
    <source>
        <dbReference type="ARBA" id="ARBA00007639"/>
    </source>
</evidence>
<comment type="subcellular location">
    <subcellularLocation>
        <location evidence="1">Cell envelope</location>
    </subcellularLocation>
</comment>
<evidence type="ECO:0000313" key="6">
    <source>
        <dbReference type="EMBL" id="SEI44123.1"/>
    </source>
</evidence>
<dbReference type="AlphaFoldDB" id="A0A1H6QKK4"/>